<comment type="caution">
    <text evidence="1">The sequence shown here is derived from an EMBL/GenBank/DDBJ whole genome shotgun (WGS) entry which is preliminary data.</text>
</comment>
<dbReference type="AlphaFoldDB" id="A0A401RLQ6"/>
<name>A0A401RLQ6_CHIPU</name>
<dbReference type="EMBL" id="BEZZ01003157">
    <property type="protein sequence ID" value="GCC19024.1"/>
    <property type="molecule type" value="Genomic_DNA"/>
</dbReference>
<evidence type="ECO:0000313" key="2">
    <source>
        <dbReference type="Proteomes" id="UP000287033"/>
    </source>
</evidence>
<accession>A0A401RLQ6</accession>
<keyword evidence="2" id="KW-1185">Reference proteome</keyword>
<gene>
    <name evidence="1" type="ORF">chiPu_0020954</name>
</gene>
<dbReference type="Proteomes" id="UP000287033">
    <property type="component" value="Unassembled WGS sequence"/>
</dbReference>
<reference evidence="1 2" key="1">
    <citation type="journal article" date="2018" name="Nat. Ecol. Evol.">
        <title>Shark genomes provide insights into elasmobranch evolution and the origin of vertebrates.</title>
        <authorList>
            <person name="Hara Y"/>
            <person name="Yamaguchi K"/>
            <person name="Onimaru K"/>
            <person name="Kadota M"/>
            <person name="Koyanagi M"/>
            <person name="Keeley SD"/>
            <person name="Tatsumi K"/>
            <person name="Tanaka K"/>
            <person name="Motone F"/>
            <person name="Kageyama Y"/>
            <person name="Nozu R"/>
            <person name="Adachi N"/>
            <person name="Nishimura O"/>
            <person name="Nakagawa R"/>
            <person name="Tanegashima C"/>
            <person name="Kiyatake I"/>
            <person name="Matsumoto R"/>
            <person name="Murakumo K"/>
            <person name="Nishida K"/>
            <person name="Terakita A"/>
            <person name="Kuratani S"/>
            <person name="Sato K"/>
            <person name="Hyodo S Kuraku.S."/>
        </authorList>
    </citation>
    <scope>NUCLEOTIDE SEQUENCE [LARGE SCALE GENOMIC DNA]</scope>
</reference>
<protein>
    <submittedName>
        <fullName evidence="1">Uncharacterized protein</fullName>
    </submittedName>
</protein>
<proteinExistence type="predicted"/>
<organism evidence="1 2">
    <name type="scientific">Chiloscyllium punctatum</name>
    <name type="common">Brownbanded bambooshark</name>
    <name type="synonym">Hemiscyllium punctatum</name>
    <dbReference type="NCBI Taxonomy" id="137246"/>
    <lineage>
        <taxon>Eukaryota</taxon>
        <taxon>Metazoa</taxon>
        <taxon>Chordata</taxon>
        <taxon>Craniata</taxon>
        <taxon>Vertebrata</taxon>
        <taxon>Chondrichthyes</taxon>
        <taxon>Elasmobranchii</taxon>
        <taxon>Galeomorphii</taxon>
        <taxon>Galeoidea</taxon>
        <taxon>Orectolobiformes</taxon>
        <taxon>Hemiscylliidae</taxon>
        <taxon>Chiloscyllium</taxon>
    </lineage>
</organism>
<evidence type="ECO:0000313" key="1">
    <source>
        <dbReference type="EMBL" id="GCC19024.1"/>
    </source>
</evidence>
<sequence>MEKLHSGRQYLQTETKVAFMSASLSPSPGAQYGPNQLLPPDRSVQLDCSSYHTHRGFNIPPFNRDPSFLEGLRGLQMLEIRVE</sequence>